<dbReference type="Pfam" id="PF00270">
    <property type="entry name" value="DEAD"/>
    <property type="match status" value="1"/>
</dbReference>
<feature type="compositionally biased region" description="Low complexity" evidence="8">
    <location>
        <begin position="336"/>
        <end position="355"/>
    </location>
</feature>
<feature type="region of interest" description="Disordered" evidence="8">
    <location>
        <begin position="897"/>
        <end position="924"/>
    </location>
</feature>
<dbReference type="EC" id="3.6.4.13" evidence="1"/>
<feature type="domain" description="DEAD-box RNA helicase Q" evidence="11">
    <location>
        <begin position="481"/>
        <end position="509"/>
    </location>
</feature>
<comment type="catalytic activity">
    <reaction evidence="6">
        <text>ATP + H2O = ADP + phosphate + H(+)</text>
        <dbReference type="Rhea" id="RHEA:13065"/>
        <dbReference type="ChEBI" id="CHEBI:15377"/>
        <dbReference type="ChEBI" id="CHEBI:15378"/>
        <dbReference type="ChEBI" id="CHEBI:30616"/>
        <dbReference type="ChEBI" id="CHEBI:43474"/>
        <dbReference type="ChEBI" id="CHEBI:456216"/>
        <dbReference type="EC" id="3.6.4.13"/>
    </reaction>
</comment>
<dbReference type="EMBL" id="ML977145">
    <property type="protein sequence ID" value="KAF1989243.1"/>
    <property type="molecule type" value="Genomic_DNA"/>
</dbReference>
<feature type="compositionally biased region" description="Basic and acidic residues" evidence="8">
    <location>
        <begin position="276"/>
        <end position="286"/>
    </location>
</feature>
<keyword evidence="13" id="KW-1185">Reference proteome</keyword>
<dbReference type="SUPFAM" id="SSF52540">
    <property type="entry name" value="P-loop containing nucleoside triphosphate hydrolases"/>
    <property type="match status" value="2"/>
</dbReference>
<dbReference type="Gene3D" id="3.40.50.300">
    <property type="entry name" value="P-loop containing nucleotide triphosphate hydrolases"/>
    <property type="match status" value="2"/>
</dbReference>
<dbReference type="PROSITE" id="PS51192">
    <property type="entry name" value="HELICASE_ATP_BIND_1"/>
    <property type="match status" value="1"/>
</dbReference>
<gene>
    <name evidence="12" type="ORF">K402DRAFT_390823</name>
</gene>
<dbReference type="GO" id="GO:0003676">
    <property type="term" value="F:nucleic acid binding"/>
    <property type="evidence" value="ECO:0007669"/>
    <property type="project" value="InterPro"/>
</dbReference>
<dbReference type="PROSITE" id="PS00039">
    <property type="entry name" value="DEAD_ATP_HELICASE"/>
    <property type="match status" value="1"/>
</dbReference>
<feature type="region of interest" description="Disordered" evidence="8">
    <location>
        <begin position="1"/>
        <end position="231"/>
    </location>
</feature>
<evidence type="ECO:0000256" key="5">
    <source>
        <dbReference type="ARBA" id="ARBA00022840"/>
    </source>
</evidence>
<dbReference type="PROSITE" id="PS51195">
    <property type="entry name" value="Q_MOTIF"/>
    <property type="match status" value="1"/>
</dbReference>
<dbReference type="InterPro" id="IPR000629">
    <property type="entry name" value="RNA-helicase_DEAD-box_CS"/>
</dbReference>
<dbReference type="CDD" id="cd18787">
    <property type="entry name" value="SF2_C_DEAD"/>
    <property type="match status" value="1"/>
</dbReference>
<protein>
    <recommendedName>
        <fullName evidence="1">RNA helicase</fullName>
        <ecNumber evidence="1">3.6.4.13</ecNumber>
    </recommendedName>
</protein>
<feature type="compositionally biased region" description="Basic and acidic residues" evidence="8">
    <location>
        <begin position="897"/>
        <end position="913"/>
    </location>
</feature>
<proteinExistence type="predicted"/>
<organism evidence="12 13">
    <name type="scientific">Aulographum hederae CBS 113979</name>
    <dbReference type="NCBI Taxonomy" id="1176131"/>
    <lineage>
        <taxon>Eukaryota</taxon>
        <taxon>Fungi</taxon>
        <taxon>Dikarya</taxon>
        <taxon>Ascomycota</taxon>
        <taxon>Pezizomycotina</taxon>
        <taxon>Dothideomycetes</taxon>
        <taxon>Pleosporomycetidae</taxon>
        <taxon>Aulographales</taxon>
        <taxon>Aulographaceae</taxon>
    </lineage>
</organism>
<feature type="compositionally biased region" description="Basic and acidic residues" evidence="8">
    <location>
        <begin position="22"/>
        <end position="35"/>
    </location>
</feature>
<feature type="compositionally biased region" description="Low complexity" evidence="8">
    <location>
        <begin position="180"/>
        <end position="194"/>
    </location>
</feature>
<dbReference type="Pfam" id="PF00271">
    <property type="entry name" value="Helicase_C"/>
    <property type="match status" value="1"/>
</dbReference>
<dbReference type="PROSITE" id="PS51194">
    <property type="entry name" value="HELICASE_CTER"/>
    <property type="match status" value="1"/>
</dbReference>
<dbReference type="InterPro" id="IPR011545">
    <property type="entry name" value="DEAD/DEAH_box_helicase_dom"/>
</dbReference>
<evidence type="ECO:0000259" key="9">
    <source>
        <dbReference type="PROSITE" id="PS51192"/>
    </source>
</evidence>
<dbReference type="SMART" id="SM00487">
    <property type="entry name" value="DEXDc"/>
    <property type="match status" value="1"/>
</dbReference>
<dbReference type="InterPro" id="IPR001650">
    <property type="entry name" value="Helicase_C-like"/>
</dbReference>
<dbReference type="AlphaFoldDB" id="A0A6G1H7N3"/>
<evidence type="ECO:0000256" key="8">
    <source>
        <dbReference type="SAM" id="MobiDB-lite"/>
    </source>
</evidence>
<reference evidence="12" key="1">
    <citation type="journal article" date="2020" name="Stud. Mycol.">
        <title>101 Dothideomycetes genomes: a test case for predicting lifestyles and emergence of pathogens.</title>
        <authorList>
            <person name="Haridas S."/>
            <person name="Albert R."/>
            <person name="Binder M."/>
            <person name="Bloem J."/>
            <person name="Labutti K."/>
            <person name="Salamov A."/>
            <person name="Andreopoulos B."/>
            <person name="Baker S."/>
            <person name="Barry K."/>
            <person name="Bills G."/>
            <person name="Bluhm B."/>
            <person name="Cannon C."/>
            <person name="Castanera R."/>
            <person name="Culley D."/>
            <person name="Daum C."/>
            <person name="Ezra D."/>
            <person name="Gonzalez J."/>
            <person name="Henrissat B."/>
            <person name="Kuo A."/>
            <person name="Liang C."/>
            <person name="Lipzen A."/>
            <person name="Lutzoni F."/>
            <person name="Magnuson J."/>
            <person name="Mondo S."/>
            <person name="Nolan M."/>
            <person name="Ohm R."/>
            <person name="Pangilinan J."/>
            <person name="Park H.-J."/>
            <person name="Ramirez L."/>
            <person name="Alfaro M."/>
            <person name="Sun H."/>
            <person name="Tritt A."/>
            <person name="Yoshinaga Y."/>
            <person name="Zwiers L.-H."/>
            <person name="Turgeon B."/>
            <person name="Goodwin S."/>
            <person name="Spatafora J."/>
            <person name="Crous P."/>
            <person name="Grigoriev I."/>
        </authorList>
    </citation>
    <scope>NUCLEOTIDE SEQUENCE</scope>
    <source>
        <strain evidence="12">CBS 113979</strain>
    </source>
</reference>
<dbReference type="PANTHER" id="PTHR47958">
    <property type="entry name" value="ATP-DEPENDENT RNA HELICASE DBP3"/>
    <property type="match status" value="1"/>
</dbReference>
<dbReference type="GO" id="GO:0005524">
    <property type="term" value="F:ATP binding"/>
    <property type="evidence" value="ECO:0007669"/>
    <property type="project" value="UniProtKB-KW"/>
</dbReference>
<feature type="region of interest" description="Disordered" evidence="8">
    <location>
        <begin position="245"/>
        <end position="365"/>
    </location>
</feature>
<feature type="compositionally biased region" description="Basic and acidic residues" evidence="8">
    <location>
        <begin position="42"/>
        <end position="65"/>
    </location>
</feature>
<dbReference type="Proteomes" id="UP000800041">
    <property type="component" value="Unassembled WGS sequence"/>
</dbReference>
<accession>A0A6G1H7N3</accession>
<evidence type="ECO:0000256" key="4">
    <source>
        <dbReference type="ARBA" id="ARBA00022806"/>
    </source>
</evidence>
<feature type="compositionally biased region" description="Acidic residues" evidence="8">
    <location>
        <begin position="309"/>
        <end position="325"/>
    </location>
</feature>
<keyword evidence="2" id="KW-0547">Nucleotide-binding</keyword>
<keyword evidence="3 12" id="KW-0378">Hydrolase</keyword>
<dbReference type="GO" id="GO:0003724">
    <property type="term" value="F:RNA helicase activity"/>
    <property type="evidence" value="ECO:0007669"/>
    <property type="project" value="UniProtKB-EC"/>
</dbReference>
<dbReference type="OrthoDB" id="196131at2759"/>
<dbReference type="InterPro" id="IPR027417">
    <property type="entry name" value="P-loop_NTPase"/>
</dbReference>
<feature type="short sequence motif" description="Q motif" evidence="7">
    <location>
        <begin position="481"/>
        <end position="509"/>
    </location>
</feature>
<evidence type="ECO:0000256" key="7">
    <source>
        <dbReference type="PROSITE-ProRule" id="PRU00552"/>
    </source>
</evidence>
<dbReference type="InterPro" id="IPR014014">
    <property type="entry name" value="RNA_helicase_DEAD_Q_motif"/>
</dbReference>
<feature type="compositionally biased region" description="Basic and acidic residues" evidence="8">
    <location>
        <begin position="84"/>
        <end position="131"/>
    </location>
</feature>
<feature type="compositionally biased region" description="Basic and acidic residues" evidence="8">
    <location>
        <begin position="140"/>
        <end position="155"/>
    </location>
</feature>
<feature type="compositionally biased region" description="Basic residues" evidence="8">
    <location>
        <begin position="219"/>
        <end position="228"/>
    </location>
</feature>
<feature type="domain" description="Helicase C-terminal" evidence="10">
    <location>
        <begin position="703"/>
        <end position="867"/>
    </location>
</feature>
<dbReference type="GO" id="GO:0016787">
    <property type="term" value="F:hydrolase activity"/>
    <property type="evidence" value="ECO:0007669"/>
    <property type="project" value="UniProtKB-KW"/>
</dbReference>
<feature type="compositionally biased region" description="Pro residues" evidence="8">
    <location>
        <begin position="195"/>
        <end position="206"/>
    </location>
</feature>
<evidence type="ECO:0000256" key="3">
    <source>
        <dbReference type="ARBA" id="ARBA00022801"/>
    </source>
</evidence>
<evidence type="ECO:0000313" key="13">
    <source>
        <dbReference type="Proteomes" id="UP000800041"/>
    </source>
</evidence>
<evidence type="ECO:0000256" key="1">
    <source>
        <dbReference type="ARBA" id="ARBA00012552"/>
    </source>
</evidence>
<feature type="compositionally biased region" description="Polar residues" evidence="8">
    <location>
        <begin position="66"/>
        <end position="78"/>
    </location>
</feature>
<evidence type="ECO:0000256" key="2">
    <source>
        <dbReference type="ARBA" id="ARBA00022741"/>
    </source>
</evidence>
<evidence type="ECO:0000313" key="12">
    <source>
        <dbReference type="EMBL" id="KAF1989243.1"/>
    </source>
</evidence>
<sequence>MDRRGMRSPSPTGAHTRRGRDGRRDEREDPRDRSRDRRHGGRRDDRTGRDRREDVRGHRSHRESEVTTGTRHGSSRHASSTYRPSRETRRSRSPGPERRDAHRSRDYAQKHPHDRPRPDRREEGSREEQREAIVTSPAAKQDDKLSRQAKLEEWKKRKLAAETSVKEPAGVAPRQSSLGAPATASSPSVVASPKSPAPASPAPSAPSAPYAGPFDPKAIIKRATKTKRAPTALGMDVAIPAASNKPLAPKRATAPRLLQNTGPFKATSFGITSKRPRAESPKKLNFEFEEEEEVKERKLERLPSPVAGEFDDTPMEEDDGDDGNEDMPTAEHLSRARAAAAIAAATPEADSAPAAMDVDEEEDPLDAYMRQLDESGPKNQAPGTTTAEKKDEVIYSDDEYDYMDVEGGPKIPDPEKKSAKKKKELPKVDHAKIDYMEFRKNFYTEPDEVAAWSEEELEAIRFEMGIKTEGSKNLTIPRPVTKFSQMGLSVSVMDVIREKGFSEPTPVQKQAIPCLSSGYDGMFVASTGSGKTLAFLLPMFRHIQDQPPLSDRDGPIAIVLAPTRELAQQIYNEALPFVKTLDLRAALCPGGTQLSDNINQIRRKVHLIVATPGRFIELLGTNKGRILSLTRCTYLVLDEADRMFDMGFLPQVEKILQNSRPDRQTALFSATFPKNMDTIARKYLIKSSTVQVICGGRANVSPDVEQHIEVIDEDKKFTKALEIVQTLLASNEAGRVLIFVDKQEKSEEVQNLFMKSGIFCDAAHGGRSQDDRVEAIKNFKKTIFNVLIATSVAARGLDIPGLDIVIQYNCPNSIHDYVHRSGRVGRAGTKGVAHTFITPEEKRYAPGLVTVLTESAVDIPEELQKLADEYTELVKAGKAQAVGLGYGGRGIDRIAQNRDAQRAQERSKFKTGNEDEEKETADNKVSDKMDSIFKQPFSISGKAADSIMPKGFDINAPITVHKTERPAAAAGPVKGKSRFDVAPETEAHKAGASINSRLATAGEIRGSQPIDNRGPDAGAFHCQLPINDFSQKARWAVTNRTNVSKVLESGVSITSKGRYYEPNKEPAEGELPKMYILIEGDYEHQVAKAVQDLKTLLVEAEEAAEEEKFRGTGGRYRVV</sequence>
<feature type="domain" description="Helicase ATP-binding" evidence="9">
    <location>
        <begin position="512"/>
        <end position="690"/>
    </location>
</feature>
<evidence type="ECO:0000259" key="11">
    <source>
        <dbReference type="PROSITE" id="PS51195"/>
    </source>
</evidence>
<dbReference type="SMART" id="SM00490">
    <property type="entry name" value="HELICc"/>
    <property type="match status" value="1"/>
</dbReference>
<dbReference type="InterPro" id="IPR014001">
    <property type="entry name" value="Helicase_ATP-bd"/>
</dbReference>
<evidence type="ECO:0000256" key="6">
    <source>
        <dbReference type="ARBA" id="ARBA00047984"/>
    </source>
</evidence>
<name>A0A6G1H7N3_9PEZI</name>
<evidence type="ECO:0000259" key="10">
    <source>
        <dbReference type="PROSITE" id="PS51194"/>
    </source>
</evidence>
<keyword evidence="5" id="KW-0067">ATP-binding</keyword>
<keyword evidence="4" id="KW-0347">Helicase</keyword>